<feature type="compositionally biased region" description="Low complexity" evidence="1">
    <location>
        <begin position="1"/>
        <end position="18"/>
    </location>
</feature>
<dbReference type="InterPro" id="IPR029501">
    <property type="entry name" value="EndoU_bac"/>
</dbReference>
<evidence type="ECO:0000313" key="4">
    <source>
        <dbReference type="Proteomes" id="UP000280935"/>
    </source>
</evidence>
<sequence>GTAWAPNPYNYAGNNPTNLHDPTGLQPITTEQLDAYRKANSPKWGTALAIAAGIGLAFVPGAQGLAAALVTGAVLGGGASIIDQACSGYPINWQQVGTDTLWGIGGGAAGWGLGKAFQWAAKTPWGQRAIGWGMSQVNRVPVLRDIAHRLGPNGRPSRPGVVDLASPQRRTHILDGDATGGGHRWPGFPGKTPFPRHWSDDKIMDTISEIATDPAAYVRNQTGPPNSLTTNAGSPAVHVMESTKEGVPIRVITKPLSNDGIVTGFPTKWPPLRATPGELALRNELALATSKVGEE</sequence>
<dbReference type="GO" id="GO:0004519">
    <property type="term" value="F:endonuclease activity"/>
    <property type="evidence" value="ECO:0007669"/>
    <property type="project" value="InterPro"/>
</dbReference>
<protein>
    <recommendedName>
        <fullName evidence="2">Bacterial EndoU nuclease domain-containing protein</fullName>
    </recommendedName>
</protein>
<feature type="region of interest" description="Disordered" evidence="1">
    <location>
        <begin position="1"/>
        <end position="22"/>
    </location>
</feature>
<dbReference type="RefSeq" id="WP_185744407.1">
    <property type="nucleotide sequence ID" value="NZ_RQYT01000121.1"/>
</dbReference>
<dbReference type="Pfam" id="PF14436">
    <property type="entry name" value="EndoU_bacteria"/>
    <property type="match status" value="1"/>
</dbReference>
<feature type="non-terminal residue" evidence="3">
    <location>
        <position position="1"/>
    </location>
</feature>
<evidence type="ECO:0000259" key="2">
    <source>
        <dbReference type="Pfam" id="PF14436"/>
    </source>
</evidence>
<dbReference type="EMBL" id="RQYT01000121">
    <property type="protein sequence ID" value="RRD46551.1"/>
    <property type="molecule type" value="Genomic_DNA"/>
</dbReference>
<feature type="region of interest" description="Disordered" evidence="1">
    <location>
        <begin position="174"/>
        <end position="196"/>
    </location>
</feature>
<feature type="domain" description="Bacterial EndoU nuclease" evidence="2">
    <location>
        <begin position="189"/>
        <end position="267"/>
    </location>
</feature>
<name>A0A3P1WJQ8_9ACTN</name>
<organism evidence="3 4">
    <name type="scientific">Arachnia propionica</name>
    <dbReference type="NCBI Taxonomy" id="1750"/>
    <lineage>
        <taxon>Bacteria</taxon>
        <taxon>Bacillati</taxon>
        <taxon>Actinomycetota</taxon>
        <taxon>Actinomycetes</taxon>
        <taxon>Propionibacteriales</taxon>
        <taxon>Propionibacteriaceae</taxon>
        <taxon>Arachnia</taxon>
    </lineage>
</organism>
<proteinExistence type="predicted"/>
<evidence type="ECO:0000313" key="3">
    <source>
        <dbReference type="EMBL" id="RRD46551.1"/>
    </source>
</evidence>
<reference evidence="3 4" key="1">
    <citation type="submission" date="2018-11" db="EMBL/GenBank/DDBJ databases">
        <title>Genomes From Bacteria Associated with the Canine Oral Cavity: a Test Case for Automated Genome-Based Taxonomic Assignment.</title>
        <authorList>
            <person name="Coil D.A."/>
            <person name="Jospin G."/>
            <person name="Darling A.E."/>
            <person name="Wallis C."/>
            <person name="Davis I.J."/>
            <person name="Harris S."/>
            <person name="Eisen J.A."/>
            <person name="Holcombe L.J."/>
            <person name="O'Flynn C."/>
        </authorList>
    </citation>
    <scope>NUCLEOTIDE SEQUENCE [LARGE SCALE GENOMIC DNA]</scope>
    <source>
        <strain evidence="3 4">OH2822_COT-296</strain>
    </source>
</reference>
<dbReference type="Proteomes" id="UP000280935">
    <property type="component" value="Unassembled WGS sequence"/>
</dbReference>
<evidence type="ECO:0000256" key="1">
    <source>
        <dbReference type="SAM" id="MobiDB-lite"/>
    </source>
</evidence>
<comment type="caution">
    <text evidence="3">The sequence shown here is derived from an EMBL/GenBank/DDBJ whole genome shotgun (WGS) entry which is preliminary data.</text>
</comment>
<gene>
    <name evidence="3" type="ORF">EII35_15535</name>
</gene>
<accession>A0A3P1WJQ8</accession>
<dbReference type="AlphaFoldDB" id="A0A3P1WJQ8"/>